<evidence type="ECO:0000313" key="2">
    <source>
        <dbReference type="EMBL" id="ETP40643.1"/>
    </source>
</evidence>
<dbReference type="Proteomes" id="UP000018948">
    <property type="component" value="Unassembled WGS sequence"/>
</dbReference>
<feature type="region of interest" description="Disordered" evidence="1">
    <location>
        <begin position="38"/>
        <end position="98"/>
    </location>
</feature>
<evidence type="ECO:0000256" key="1">
    <source>
        <dbReference type="SAM" id="MobiDB-lite"/>
    </source>
</evidence>
<sequence length="354" mass="39995">MVRMQNLPDLRADFCNPRHPQQKKKALESAMGPFAGEFGAGSPPQTLHRGHPSRTIPRRSYAATSATPLSASTRSVTESATTTKRFLRPGGGDNESRAANIPALEATIKSALPKLRNTEKLQLKWWLLQKKPLDKLLPILKLGNNVDDILTNPKLGVLRHYITKYNKKYPGAPAATTVETLAKKYGEADVAKVLEVGKKSDTTRALATELQLEQFTVWLNQKLSPADVYKRLKLNNRETSPFGTYVFEAWVGYLNKFNDKRLREKTPITFVLKELKAVYGERALASLLYQAKNMPDPMKTAESLQSKLYAQWRLKKVPEDKYFFIQVLKVTSSKATEMDKKIHSDYLDFLKANK</sequence>
<comment type="caution">
    <text evidence="2">The sequence shown here is derived from an EMBL/GenBank/DDBJ whole genome shotgun (WGS) entry which is preliminary data.</text>
</comment>
<protein>
    <recommendedName>
        <fullName evidence="4">RxLR effector protein</fullName>
    </recommendedName>
</protein>
<feature type="compositionally biased region" description="Low complexity" evidence="1">
    <location>
        <begin position="60"/>
        <end position="75"/>
    </location>
</feature>
<accession>W2Z046</accession>
<name>W2Z046_PHYNI</name>
<dbReference type="AlphaFoldDB" id="W2Z046"/>
<dbReference type="EMBL" id="ANIY01002523">
    <property type="protein sequence ID" value="ETP40643.1"/>
    <property type="molecule type" value="Genomic_DNA"/>
</dbReference>
<gene>
    <name evidence="2" type="ORF">F442_12068</name>
</gene>
<evidence type="ECO:0000313" key="3">
    <source>
        <dbReference type="Proteomes" id="UP000018948"/>
    </source>
</evidence>
<organism evidence="2 3">
    <name type="scientific">Phytophthora nicotianae P10297</name>
    <dbReference type="NCBI Taxonomy" id="1317064"/>
    <lineage>
        <taxon>Eukaryota</taxon>
        <taxon>Sar</taxon>
        <taxon>Stramenopiles</taxon>
        <taxon>Oomycota</taxon>
        <taxon>Peronosporomycetes</taxon>
        <taxon>Peronosporales</taxon>
        <taxon>Peronosporaceae</taxon>
        <taxon>Phytophthora</taxon>
    </lineage>
</organism>
<proteinExistence type="predicted"/>
<reference evidence="2 3" key="1">
    <citation type="submission" date="2013-11" db="EMBL/GenBank/DDBJ databases">
        <title>The Genome Sequence of Phytophthora parasitica P10297.</title>
        <authorList>
            <consortium name="The Broad Institute Genomics Platform"/>
            <person name="Russ C."/>
            <person name="Tyler B."/>
            <person name="Panabieres F."/>
            <person name="Shan W."/>
            <person name="Tripathy S."/>
            <person name="Grunwald N."/>
            <person name="Machado M."/>
            <person name="Johnson C.S."/>
            <person name="Walker B."/>
            <person name="Young S.K."/>
            <person name="Zeng Q."/>
            <person name="Gargeya S."/>
            <person name="Fitzgerald M."/>
            <person name="Haas B."/>
            <person name="Abouelleil A."/>
            <person name="Allen A.W."/>
            <person name="Alvarado L."/>
            <person name="Arachchi H.M."/>
            <person name="Berlin A.M."/>
            <person name="Chapman S.B."/>
            <person name="Gainer-Dewar J."/>
            <person name="Goldberg J."/>
            <person name="Griggs A."/>
            <person name="Gujja S."/>
            <person name="Hansen M."/>
            <person name="Howarth C."/>
            <person name="Imamovic A."/>
            <person name="Ireland A."/>
            <person name="Larimer J."/>
            <person name="McCowan C."/>
            <person name="Murphy C."/>
            <person name="Pearson M."/>
            <person name="Poon T.W."/>
            <person name="Priest M."/>
            <person name="Roberts A."/>
            <person name="Saif S."/>
            <person name="Shea T."/>
            <person name="Sisk P."/>
            <person name="Sykes S."/>
            <person name="Wortman J."/>
            <person name="Nusbaum C."/>
            <person name="Birren B."/>
        </authorList>
    </citation>
    <scope>NUCLEOTIDE SEQUENCE [LARGE SCALE GENOMIC DNA]</scope>
    <source>
        <strain evidence="2 3">P10297</strain>
    </source>
</reference>
<evidence type="ECO:0008006" key="4">
    <source>
        <dbReference type="Google" id="ProtNLM"/>
    </source>
</evidence>